<name>A0A5S4YUA8_9BRAD</name>
<evidence type="ECO:0000313" key="1">
    <source>
        <dbReference type="EMBL" id="TYO67087.1"/>
    </source>
</evidence>
<gene>
    <name evidence="1" type="ORF">FXV83_07735</name>
</gene>
<dbReference type="EMBL" id="VSTH01000021">
    <property type="protein sequence ID" value="TYO67087.1"/>
    <property type="molecule type" value="Genomic_DNA"/>
</dbReference>
<dbReference type="AlphaFoldDB" id="A0A5S4YUA8"/>
<protein>
    <submittedName>
        <fullName evidence="1">Uncharacterized protein</fullName>
    </submittedName>
</protein>
<dbReference type="RefSeq" id="WP_148738596.1">
    <property type="nucleotide sequence ID" value="NZ_VSTH01000021.1"/>
</dbReference>
<reference evidence="1 2" key="1">
    <citation type="submission" date="2019-08" db="EMBL/GenBank/DDBJ databases">
        <title>Bradyrhizobium hipponensis sp. nov., a rhizobium isolated from a Lupinus angustifolius root nodule in Tunisia.</title>
        <authorList>
            <person name="Off K."/>
            <person name="Rejili M."/>
            <person name="Mars M."/>
            <person name="Brachmann A."/>
            <person name="Marin M."/>
        </authorList>
    </citation>
    <scope>NUCLEOTIDE SEQUENCE [LARGE SCALE GENOMIC DNA]</scope>
    <source>
        <strain evidence="2">aSej3</strain>
    </source>
</reference>
<sequence>MSVKAMMATILQNQLTLRGVHSLTPSDYDEIVELLIEQLRELELNLAVREIADNHEPHRAKEQQKSWLVGHALLARSPRSTLLLIGRGRDDRQKAQST</sequence>
<keyword evidence="2" id="KW-1185">Reference proteome</keyword>
<organism evidence="1 2">
    <name type="scientific">Bradyrhizobium hipponense</name>
    <dbReference type="NCBI Taxonomy" id="2605638"/>
    <lineage>
        <taxon>Bacteria</taxon>
        <taxon>Pseudomonadati</taxon>
        <taxon>Pseudomonadota</taxon>
        <taxon>Alphaproteobacteria</taxon>
        <taxon>Hyphomicrobiales</taxon>
        <taxon>Nitrobacteraceae</taxon>
        <taxon>Bradyrhizobium</taxon>
    </lineage>
</organism>
<accession>A0A5S4YUA8</accession>
<proteinExistence type="predicted"/>
<dbReference type="Proteomes" id="UP000324797">
    <property type="component" value="Unassembled WGS sequence"/>
</dbReference>
<evidence type="ECO:0000313" key="2">
    <source>
        <dbReference type="Proteomes" id="UP000324797"/>
    </source>
</evidence>
<comment type="caution">
    <text evidence="1">The sequence shown here is derived from an EMBL/GenBank/DDBJ whole genome shotgun (WGS) entry which is preliminary data.</text>
</comment>